<dbReference type="Proteomes" id="UP001139293">
    <property type="component" value="Unassembled WGS sequence"/>
</dbReference>
<dbReference type="GO" id="GO:0005737">
    <property type="term" value="C:cytoplasm"/>
    <property type="evidence" value="ECO:0007669"/>
    <property type="project" value="TreeGrafter"/>
</dbReference>
<dbReference type="InterPro" id="IPR023026">
    <property type="entry name" value="Trp_synth_beta/beta-like"/>
</dbReference>
<evidence type="ECO:0000256" key="6">
    <source>
        <dbReference type="ARBA" id="ARBA00022605"/>
    </source>
</evidence>
<keyword evidence="9 12" id="KW-0057">Aromatic amino acid biosynthesis</keyword>
<comment type="pathway">
    <text evidence="3 12">Amino-acid biosynthesis; L-tryptophan biosynthesis; L-tryptophan from chorismate: step 5/5.</text>
</comment>
<reference evidence="14" key="1">
    <citation type="submission" date="2022-01" db="EMBL/GenBank/DDBJ databases">
        <title>Whole genome-based taxonomy of the Shewanellaceae.</title>
        <authorList>
            <person name="Martin-Rodriguez A.J."/>
        </authorList>
    </citation>
    <scope>NUCLEOTIDE SEQUENCE</scope>
    <source>
        <strain evidence="14">KCTC 23973</strain>
    </source>
</reference>
<gene>
    <name evidence="12 14" type="primary">trpB</name>
    <name evidence="14" type="ORF">L2740_14595</name>
</gene>
<comment type="similarity">
    <text evidence="4 12">Belongs to the TrpB family.</text>
</comment>
<comment type="caution">
    <text evidence="14">The sequence shown here is derived from an EMBL/GenBank/DDBJ whole genome shotgun (WGS) entry which is preliminary data.</text>
</comment>
<dbReference type="RefSeq" id="WP_248950869.1">
    <property type="nucleotide sequence ID" value="NZ_JAKILB010000009.1"/>
</dbReference>
<dbReference type="FunFam" id="3.40.50.1100:FF:000004">
    <property type="entry name" value="Tryptophan synthase beta chain"/>
    <property type="match status" value="1"/>
</dbReference>
<evidence type="ECO:0000256" key="4">
    <source>
        <dbReference type="ARBA" id="ARBA00009982"/>
    </source>
</evidence>
<comment type="catalytic activity">
    <reaction evidence="11 12">
        <text>(1S,2R)-1-C-(indol-3-yl)glycerol 3-phosphate + L-serine = D-glyceraldehyde 3-phosphate + L-tryptophan + H2O</text>
        <dbReference type="Rhea" id="RHEA:10532"/>
        <dbReference type="ChEBI" id="CHEBI:15377"/>
        <dbReference type="ChEBI" id="CHEBI:33384"/>
        <dbReference type="ChEBI" id="CHEBI:57912"/>
        <dbReference type="ChEBI" id="CHEBI:58866"/>
        <dbReference type="ChEBI" id="CHEBI:59776"/>
        <dbReference type="EC" id="4.2.1.20"/>
    </reaction>
</comment>
<dbReference type="InterPro" id="IPR001926">
    <property type="entry name" value="TrpB-like_PALP"/>
</dbReference>
<evidence type="ECO:0000256" key="8">
    <source>
        <dbReference type="ARBA" id="ARBA00022898"/>
    </source>
</evidence>
<evidence type="ECO:0000256" key="2">
    <source>
        <dbReference type="ARBA" id="ARBA00002786"/>
    </source>
</evidence>
<dbReference type="GO" id="GO:0004834">
    <property type="term" value="F:tryptophan synthase activity"/>
    <property type="evidence" value="ECO:0007669"/>
    <property type="project" value="UniProtKB-UniRule"/>
</dbReference>
<feature type="domain" description="Tryptophan synthase beta chain-like PALP" evidence="13">
    <location>
        <begin position="52"/>
        <end position="375"/>
    </location>
</feature>
<evidence type="ECO:0000256" key="12">
    <source>
        <dbReference type="HAMAP-Rule" id="MF_00133"/>
    </source>
</evidence>
<dbReference type="CDD" id="cd06446">
    <property type="entry name" value="Trp-synth_B"/>
    <property type="match status" value="1"/>
</dbReference>
<evidence type="ECO:0000256" key="3">
    <source>
        <dbReference type="ARBA" id="ARBA00004733"/>
    </source>
</evidence>
<evidence type="ECO:0000256" key="9">
    <source>
        <dbReference type="ARBA" id="ARBA00023141"/>
    </source>
</evidence>
<evidence type="ECO:0000256" key="11">
    <source>
        <dbReference type="ARBA" id="ARBA00049047"/>
    </source>
</evidence>
<dbReference type="HAMAP" id="MF_00133">
    <property type="entry name" value="Trp_synth_beta"/>
    <property type="match status" value="1"/>
</dbReference>
<evidence type="ECO:0000256" key="10">
    <source>
        <dbReference type="ARBA" id="ARBA00023239"/>
    </source>
</evidence>
<organism evidence="14 15">
    <name type="scientific">Shewanella pneumatophori</name>
    <dbReference type="NCBI Taxonomy" id="314092"/>
    <lineage>
        <taxon>Bacteria</taxon>
        <taxon>Pseudomonadati</taxon>
        <taxon>Pseudomonadota</taxon>
        <taxon>Gammaproteobacteria</taxon>
        <taxon>Alteromonadales</taxon>
        <taxon>Shewanellaceae</taxon>
        <taxon>Shewanella</taxon>
    </lineage>
</organism>
<proteinExistence type="inferred from homology"/>
<dbReference type="SUPFAM" id="SSF53686">
    <property type="entry name" value="Tryptophan synthase beta subunit-like PLP-dependent enzymes"/>
    <property type="match status" value="1"/>
</dbReference>
<keyword evidence="8 12" id="KW-0663">Pyridoxal phosphate</keyword>
<accession>A0A9X2CDZ1</accession>
<comment type="subunit">
    <text evidence="5 12">Tetramer of two alpha and two beta chains.</text>
</comment>
<keyword evidence="15" id="KW-1185">Reference proteome</keyword>
<protein>
    <recommendedName>
        <fullName evidence="12">Tryptophan synthase beta chain</fullName>
        <ecNumber evidence="12">4.2.1.20</ecNumber>
    </recommendedName>
</protein>
<dbReference type="PROSITE" id="PS00168">
    <property type="entry name" value="TRP_SYNTHASE_BETA"/>
    <property type="match status" value="1"/>
</dbReference>
<keyword evidence="6 12" id="KW-0028">Amino-acid biosynthesis</keyword>
<dbReference type="NCBIfam" id="TIGR00263">
    <property type="entry name" value="trpB"/>
    <property type="match status" value="1"/>
</dbReference>
<dbReference type="FunFam" id="3.40.50.1100:FF:000001">
    <property type="entry name" value="Tryptophan synthase beta chain"/>
    <property type="match status" value="1"/>
</dbReference>
<dbReference type="AlphaFoldDB" id="A0A9X2CDZ1"/>
<evidence type="ECO:0000256" key="1">
    <source>
        <dbReference type="ARBA" id="ARBA00001933"/>
    </source>
</evidence>
<dbReference type="PANTHER" id="PTHR48077">
    <property type="entry name" value="TRYPTOPHAN SYNTHASE-RELATED"/>
    <property type="match status" value="1"/>
</dbReference>
<dbReference type="EMBL" id="JAKILB010000009">
    <property type="protein sequence ID" value="MCL1139773.1"/>
    <property type="molecule type" value="Genomic_DNA"/>
</dbReference>
<name>A0A9X2CDZ1_9GAMM</name>
<evidence type="ECO:0000256" key="5">
    <source>
        <dbReference type="ARBA" id="ARBA00011270"/>
    </source>
</evidence>
<keyword evidence="7 12" id="KW-0822">Tryptophan biosynthesis</keyword>
<dbReference type="Pfam" id="PF00291">
    <property type="entry name" value="PALP"/>
    <property type="match status" value="1"/>
</dbReference>
<dbReference type="InterPro" id="IPR006653">
    <property type="entry name" value="Trp_synth_b_CS"/>
</dbReference>
<dbReference type="InterPro" id="IPR036052">
    <property type="entry name" value="TrpB-like_PALP_sf"/>
</dbReference>
<comment type="cofactor">
    <cofactor evidence="1 12">
        <name>pyridoxal 5'-phosphate</name>
        <dbReference type="ChEBI" id="CHEBI:597326"/>
    </cofactor>
</comment>
<dbReference type="PANTHER" id="PTHR48077:SF3">
    <property type="entry name" value="TRYPTOPHAN SYNTHASE"/>
    <property type="match status" value="1"/>
</dbReference>
<keyword evidence="10 12" id="KW-0456">Lyase</keyword>
<comment type="function">
    <text evidence="2 12">The beta subunit is responsible for the synthesis of L-tryptophan from indole and L-serine.</text>
</comment>
<dbReference type="InterPro" id="IPR006654">
    <property type="entry name" value="Trp_synth_beta"/>
</dbReference>
<dbReference type="EC" id="4.2.1.20" evidence="12"/>
<evidence type="ECO:0000259" key="13">
    <source>
        <dbReference type="Pfam" id="PF00291"/>
    </source>
</evidence>
<dbReference type="Gene3D" id="3.40.50.1100">
    <property type="match status" value="2"/>
</dbReference>
<evidence type="ECO:0000256" key="7">
    <source>
        <dbReference type="ARBA" id="ARBA00022822"/>
    </source>
</evidence>
<dbReference type="PIRSF" id="PIRSF001413">
    <property type="entry name" value="Trp_syn_beta"/>
    <property type="match status" value="1"/>
</dbReference>
<evidence type="ECO:0000313" key="14">
    <source>
        <dbReference type="EMBL" id="MCL1139773.1"/>
    </source>
</evidence>
<feature type="modified residue" description="N6-(pyridoxal phosphate)lysine" evidence="12">
    <location>
        <position position="86"/>
    </location>
</feature>
<sequence>MSKLNPYFGEYGGMYVPQILMPALKQLETAFIEAQEDESFQKEFTELLKNYAGRPTALTLTRNLSPNPLAKIYLKREDLLHGGAHKTNQVLGQALLAKRMGKKEIIAETGAGQHGVATALACALLDLKCKVYMGAKDVERQSPNVFRMKLMGAEVIPVTSGSATLKDACNEAMRDWSGSYDKAHYLLGTAAGPHPFPTIVREFQRMIGEETKAQILEREGRLPDAVIACVGGGSNAIGMFADFIDEKEVALIGVEPAGKGIDTPMHGAPLKLGKTGIFFGMKAPLMQDSEGQIEESYSVSAGLDFPSVGPQHAHLAATGRATYESATDDEALEAFQLLARSEGIIPALESAHALAYAVKLAKEATKETLLVVNLSGRGDKDIFTVADILENQNQNN</sequence>
<evidence type="ECO:0000313" key="15">
    <source>
        <dbReference type="Proteomes" id="UP001139293"/>
    </source>
</evidence>